<proteinExistence type="predicted"/>
<evidence type="ECO:0000313" key="1">
    <source>
        <dbReference type="EMBL" id="KAJ1109826.1"/>
    </source>
</evidence>
<protein>
    <submittedName>
        <fullName evidence="1">Uncharacterized protein</fullName>
    </submittedName>
</protein>
<sequence>MRCPASPVLPCCCPALTQQGKIAHTPQLVQGYITARNGPSPEDARAAVSSSGARAASATYLLLQWAAVRERIKSSSKVEGPATPFAGTVQQDCQTRAPWAGCPAAGQRWVSARHRSRLTDVLFCAHQHIYLATLGWAESHGLRYAAAASLAGVTREMLHLYGDCSC</sequence>
<keyword evidence="2" id="KW-1185">Reference proteome</keyword>
<accession>A0AAV7N2Q9</accession>
<evidence type="ECO:0000313" key="2">
    <source>
        <dbReference type="Proteomes" id="UP001066276"/>
    </source>
</evidence>
<dbReference type="EMBL" id="JANPWB010000013">
    <property type="protein sequence ID" value="KAJ1109826.1"/>
    <property type="molecule type" value="Genomic_DNA"/>
</dbReference>
<reference evidence="1" key="1">
    <citation type="journal article" date="2022" name="bioRxiv">
        <title>Sequencing and chromosome-scale assembly of the giantPleurodeles waltlgenome.</title>
        <authorList>
            <person name="Brown T."/>
            <person name="Elewa A."/>
            <person name="Iarovenko S."/>
            <person name="Subramanian E."/>
            <person name="Araus A.J."/>
            <person name="Petzold A."/>
            <person name="Susuki M."/>
            <person name="Suzuki K.-i.T."/>
            <person name="Hayashi T."/>
            <person name="Toyoda A."/>
            <person name="Oliveira C."/>
            <person name="Osipova E."/>
            <person name="Leigh N.D."/>
            <person name="Simon A."/>
            <person name="Yun M.H."/>
        </authorList>
    </citation>
    <scope>NUCLEOTIDE SEQUENCE</scope>
    <source>
        <strain evidence="1">20211129_DDA</strain>
        <tissue evidence="1">Liver</tissue>
    </source>
</reference>
<name>A0AAV7N2Q9_PLEWA</name>
<dbReference type="Proteomes" id="UP001066276">
    <property type="component" value="Chromosome 9"/>
</dbReference>
<dbReference type="AlphaFoldDB" id="A0AAV7N2Q9"/>
<organism evidence="1 2">
    <name type="scientific">Pleurodeles waltl</name>
    <name type="common">Iberian ribbed newt</name>
    <dbReference type="NCBI Taxonomy" id="8319"/>
    <lineage>
        <taxon>Eukaryota</taxon>
        <taxon>Metazoa</taxon>
        <taxon>Chordata</taxon>
        <taxon>Craniata</taxon>
        <taxon>Vertebrata</taxon>
        <taxon>Euteleostomi</taxon>
        <taxon>Amphibia</taxon>
        <taxon>Batrachia</taxon>
        <taxon>Caudata</taxon>
        <taxon>Salamandroidea</taxon>
        <taxon>Salamandridae</taxon>
        <taxon>Pleurodelinae</taxon>
        <taxon>Pleurodeles</taxon>
    </lineage>
</organism>
<comment type="caution">
    <text evidence="1">The sequence shown here is derived from an EMBL/GenBank/DDBJ whole genome shotgun (WGS) entry which is preliminary data.</text>
</comment>
<gene>
    <name evidence="1" type="ORF">NDU88_007184</name>
</gene>